<keyword evidence="4" id="KW-1185">Reference proteome</keyword>
<organism evidence="3 4">
    <name type="scientific">Symbiodinium pilosum</name>
    <name type="common">Dinoflagellate</name>
    <dbReference type="NCBI Taxonomy" id="2952"/>
    <lineage>
        <taxon>Eukaryota</taxon>
        <taxon>Sar</taxon>
        <taxon>Alveolata</taxon>
        <taxon>Dinophyceae</taxon>
        <taxon>Suessiales</taxon>
        <taxon>Symbiodiniaceae</taxon>
        <taxon>Symbiodinium</taxon>
    </lineage>
</organism>
<feature type="transmembrane region" description="Helical" evidence="1">
    <location>
        <begin position="449"/>
        <end position="473"/>
    </location>
</feature>
<feature type="transmembrane region" description="Helical" evidence="1">
    <location>
        <begin position="306"/>
        <end position="326"/>
    </location>
</feature>
<keyword evidence="1" id="KW-0812">Transmembrane</keyword>
<accession>A0A812MB01</accession>
<evidence type="ECO:0000313" key="3">
    <source>
        <dbReference type="EMBL" id="CAE7263056.1"/>
    </source>
</evidence>
<comment type="caution">
    <text evidence="3">The sequence shown here is derived from an EMBL/GenBank/DDBJ whole genome shotgun (WGS) entry which is preliminary data.</text>
</comment>
<keyword evidence="1" id="KW-0472">Membrane</keyword>
<protein>
    <submittedName>
        <fullName evidence="3">Ccdc65 protein</fullName>
    </submittedName>
</protein>
<reference evidence="3" key="1">
    <citation type="submission" date="2021-02" db="EMBL/GenBank/DDBJ databases">
        <authorList>
            <person name="Dougan E. K."/>
            <person name="Rhodes N."/>
            <person name="Thang M."/>
            <person name="Chan C."/>
        </authorList>
    </citation>
    <scope>NUCLEOTIDE SEQUENCE</scope>
</reference>
<feature type="transmembrane region" description="Helical" evidence="1">
    <location>
        <begin position="33"/>
        <end position="49"/>
    </location>
</feature>
<keyword evidence="2" id="KW-0732">Signal</keyword>
<name>A0A812MB01_SYMPI</name>
<evidence type="ECO:0000256" key="2">
    <source>
        <dbReference type="SAM" id="SignalP"/>
    </source>
</evidence>
<evidence type="ECO:0000313" key="4">
    <source>
        <dbReference type="Proteomes" id="UP000649617"/>
    </source>
</evidence>
<feature type="chain" id="PRO_5032619838" evidence="2">
    <location>
        <begin position="24"/>
        <end position="502"/>
    </location>
</feature>
<sequence length="502" mass="56992">MRSVSKALLLPCCLAQLVVPALAADIVAEVNNLLILVLIALGLYIAYIYRDRVITLFSGDDRLHVDLNSAIWQVMTCCRFCECEWTRQLTSSCCWPFKRSRGQNLLHMLGQRMGVVQIPIELTNIIVGDLPAIRSGDYYLTVETSSNPPQITAVKENCDPKVISFPDSLIIKVRNSGLDYNVRFCVKKMHAVGSVDICECYISPKMLLYWEEHEQGPVRIRMEPCRRDYNFTLPAWILMELKEHDLPSRGIDSFDITVRDARTGNHIPYETPEVFKSNYELLDVTGFRSQEPDELKVGSIDAAHRVKALCLGQLFTILLLGSGMFLTSRLYCLSCFQRYSEIAVLNNFGVLFPVFQHDKVFYRERCRLNNNVFVDLVEDDVLNGIHKLHGTKVDPNCTVTRKEVLQTCDDLPIGANHPSIHIPLGFYDVYIPCVRQACLGDELLRHWGVAHSVFVVCMMLLIICTWMLSNWYIKNVQAQVLRESRGMAYSQVSQDGPSLAGP</sequence>
<proteinExistence type="predicted"/>
<gene>
    <name evidence="3" type="primary">Ccdc65</name>
    <name evidence="3" type="ORF">SPIL2461_LOCUS5583</name>
</gene>
<dbReference type="Proteomes" id="UP000649617">
    <property type="component" value="Unassembled WGS sequence"/>
</dbReference>
<keyword evidence="1" id="KW-1133">Transmembrane helix</keyword>
<dbReference type="OrthoDB" id="417455at2759"/>
<dbReference type="EMBL" id="CAJNIZ010007980">
    <property type="protein sequence ID" value="CAE7263056.1"/>
    <property type="molecule type" value="Genomic_DNA"/>
</dbReference>
<dbReference type="AlphaFoldDB" id="A0A812MB01"/>
<feature type="signal peptide" evidence="2">
    <location>
        <begin position="1"/>
        <end position="23"/>
    </location>
</feature>
<evidence type="ECO:0000256" key="1">
    <source>
        <dbReference type="SAM" id="Phobius"/>
    </source>
</evidence>